<dbReference type="EMBL" id="VOSM01000006">
    <property type="protein sequence ID" value="TXD36190.1"/>
    <property type="molecule type" value="Genomic_DNA"/>
</dbReference>
<comment type="caution">
    <text evidence="2">The sequence shown here is derived from an EMBL/GenBank/DDBJ whole genome shotgun (WGS) entry which is preliminary data.</text>
</comment>
<evidence type="ECO:0000313" key="2">
    <source>
        <dbReference type="EMBL" id="TXD36190.1"/>
    </source>
</evidence>
<evidence type="ECO:0000313" key="3">
    <source>
        <dbReference type="Proteomes" id="UP000321412"/>
    </source>
</evidence>
<keyword evidence="3" id="KW-1185">Reference proteome</keyword>
<accession>A0A5C6X7G0</accession>
<sequence length="1415" mass="146690">MIVPNPGDDLDVGDLLDVPDAPLPDVSVDTGDATPAPTCDDGVQNGEETGIDCGGADCEACEPGQGCEGAGDCASGLCQDNVCVGAGCEGVSCDEGQACYRGQCYAACDESAECGAEERCFEGACTALSCDDVICGVAETCYRGVCYAACQDDSGCSEESAECVEGSCVVPTCDDGVQNGDESDVDCGGSSCEACEVGQQCGADADCGEALAQPWGDCQFEEGDVCTQAGVQTRMVEIFSCGEDGVCASEEIEEGQQCERVTEAEVCADEIFGEWSSCEALEGAEADLCTYEGERRRTVTSFACASESCEPTEREEVESCVRETDAVECGDTITGEWSSCEAVDGASVCALEGERRRGITTYSCAEGGCQETNNEEVESCALETDDLECGAEEVGEWGPCVGFDGTCSQTGTQTRVITSYACGSGECVPSEREETQSCSRDQGGVQCQEPDYGAWSECGGFADECALEGSRTRTVTYYECAADDSCAPREEVETGSCTRDTTGTSCGAGVTYGDWSTCDYATECSLNGERTRSVVTRTCAGGSCESVTTTETDTTACVRETAGTSCGEGVTRGDWSASCEYATECSLEGTRTRSVVTRTCAGGSCEAVTTSETEVRADCARDTADVECGDTTYSDWGSCGGFADECDETGTQTRTATDRTCAGGVCTSVDRTETQSCTRDTDGDTCGAGVTYGDWSECGGFDNVCDESGERSRSVVTRTCAGSSCESVTTTETESCLRDTDDVSCGDTAYTSWGSCGGFADECDTTGTQTRTATDRICDNGGCTSVDRTETQSCTRVTDGDTCGAGVTEGPWSACGGFANACDESGERSRSVVTRTCAGGTCESVTTTETESCTRVTDGDSCGNSTYTSWTACGGFANTCDTTGTQTRTRTDYNCSSSGTCTTSTATETQSCTRDTDGTNCGADQFTYWSACGGFDNVCDETGTQTRTRTEFDCSGGSCTSSNFTETQSCTRDTDGDTCGSTTYGNWGSCGGFTGACDSTGTQSRTATDRKCSNGTCSTVNRTETQSCTRSVTGNSCGTSTYTSWGSCGGYSSTCDTTGTQSRTRTDYNCNSSGTCTTSTATETQGCTRVTNGNSCGSDSFSTWSACGGFANSCDETGTQTRTRTEYDCSGGSCSSSNFTETQSCSRDTDGDTCGSTTYGSWGSCGGFSSACDRTGTQSRTATDRKCSNGTCSTVNRTETQSCTRSVTGNSCGTSTYTGWGSCGGYANTCDTTGTQSRTRTDYKCNSSGTCTTSTATETQGCTRSTNGNSCGTTVYGTYSACGGYSNSCDETGTKSRSVTTYSCSSGNCSSSTTTQTVGCSRNTDGKSCGTTSCGTWGMCMVNYGTCSGTQSRSCTDYKCSNGSCSTTTRTESQSCNANFGMNCTADNGWSGCCDFNGYCEPQGRPGEPQRICML</sequence>
<protein>
    <submittedName>
        <fullName evidence="2">Uncharacterized protein</fullName>
    </submittedName>
</protein>
<name>A0A5C6X7G0_9DELT</name>
<dbReference type="InterPro" id="IPR000884">
    <property type="entry name" value="TSP1_rpt"/>
</dbReference>
<dbReference type="SMART" id="SM00209">
    <property type="entry name" value="TSP1"/>
    <property type="match status" value="7"/>
</dbReference>
<evidence type="ECO:0000256" key="1">
    <source>
        <dbReference type="SAM" id="MobiDB-lite"/>
    </source>
</evidence>
<reference evidence="2 3" key="1">
    <citation type="submission" date="2019-08" db="EMBL/GenBank/DDBJ databases">
        <title>Bradymonadales sp. TMQ4.</title>
        <authorList>
            <person name="Liang Q."/>
        </authorList>
    </citation>
    <scope>NUCLEOTIDE SEQUENCE [LARGE SCALE GENOMIC DNA]</scope>
    <source>
        <strain evidence="2 3">TMQ4</strain>
    </source>
</reference>
<dbReference type="Proteomes" id="UP000321412">
    <property type="component" value="Unassembled WGS sequence"/>
</dbReference>
<gene>
    <name evidence="2" type="ORF">FRC98_13790</name>
</gene>
<dbReference type="RefSeq" id="WP_146982025.1">
    <property type="nucleotide sequence ID" value="NZ_VOSM01000006.1"/>
</dbReference>
<dbReference type="OrthoDB" id="5477392at2"/>
<feature type="compositionally biased region" description="Low complexity" evidence="1">
    <location>
        <begin position="15"/>
        <end position="29"/>
    </location>
</feature>
<proteinExistence type="predicted"/>
<feature type="region of interest" description="Disordered" evidence="1">
    <location>
        <begin position="1"/>
        <end position="41"/>
    </location>
</feature>
<organism evidence="2 3">
    <name type="scientific">Lujinxingia vulgaris</name>
    <dbReference type="NCBI Taxonomy" id="2600176"/>
    <lineage>
        <taxon>Bacteria</taxon>
        <taxon>Deltaproteobacteria</taxon>
        <taxon>Bradymonadales</taxon>
        <taxon>Lujinxingiaceae</taxon>
        <taxon>Lujinxingia</taxon>
    </lineage>
</organism>